<dbReference type="PANTHER" id="PTHR10720">
    <property type="entry name" value="HEME OXYGENASE"/>
    <property type="match status" value="1"/>
</dbReference>
<feature type="binding site" evidence="5">
    <location>
        <position position="13"/>
    </location>
    <ligand>
        <name>heme b</name>
        <dbReference type="ChEBI" id="CHEBI:60344"/>
    </ligand>
</feature>
<dbReference type="EC" id="1.14.14.18" evidence="4"/>
<feature type="transmembrane region" description="Helical" evidence="7">
    <location>
        <begin position="222"/>
        <end position="240"/>
    </location>
</feature>
<dbReference type="CDD" id="cd19165">
    <property type="entry name" value="HemeO"/>
    <property type="match status" value="1"/>
</dbReference>
<evidence type="ECO:0000256" key="4">
    <source>
        <dbReference type="PIRNR" id="PIRNR000343"/>
    </source>
</evidence>
<dbReference type="PANTHER" id="PTHR10720:SF0">
    <property type="entry name" value="HEME OXYGENASE"/>
    <property type="match status" value="1"/>
</dbReference>
<evidence type="ECO:0000313" key="8">
    <source>
        <dbReference type="EMBL" id="KAK9507864.1"/>
    </source>
</evidence>
<protein>
    <recommendedName>
        <fullName evidence="4">Heme oxygenase</fullName>
        <ecNumber evidence="4">1.14.14.18</ecNumber>
    </recommendedName>
</protein>
<dbReference type="SUPFAM" id="SSF48613">
    <property type="entry name" value="Heme oxygenase-like"/>
    <property type="match status" value="1"/>
</dbReference>
<dbReference type="InterPro" id="IPR016084">
    <property type="entry name" value="Haem_Oase-like_multi-hlx"/>
</dbReference>
<evidence type="ECO:0000256" key="7">
    <source>
        <dbReference type="SAM" id="Phobius"/>
    </source>
</evidence>
<evidence type="ECO:0000256" key="1">
    <source>
        <dbReference type="ARBA" id="ARBA00022617"/>
    </source>
</evidence>
<keyword evidence="3 4" id="KW-0408">Iron</keyword>
<comment type="catalytic activity">
    <reaction evidence="4">
        <text>heme b + 3 reduced [NADPH--hemoprotein reductase] + 3 O2 = biliverdin IXalpha + CO + Fe(2+) + 3 oxidized [NADPH--hemoprotein reductase] + 3 H2O + H(+)</text>
        <dbReference type="Rhea" id="RHEA:21764"/>
        <dbReference type="Rhea" id="RHEA-COMP:11964"/>
        <dbReference type="Rhea" id="RHEA-COMP:11965"/>
        <dbReference type="ChEBI" id="CHEBI:15377"/>
        <dbReference type="ChEBI" id="CHEBI:15378"/>
        <dbReference type="ChEBI" id="CHEBI:15379"/>
        <dbReference type="ChEBI" id="CHEBI:17245"/>
        <dbReference type="ChEBI" id="CHEBI:29033"/>
        <dbReference type="ChEBI" id="CHEBI:57618"/>
        <dbReference type="ChEBI" id="CHEBI:57991"/>
        <dbReference type="ChEBI" id="CHEBI:58210"/>
        <dbReference type="ChEBI" id="CHEBI:60344"/>
        <dbReference type="EC" id="1.14.14.18"/>
    </reaction>
</comment>
<evidence type="ECO:0000256" key="2">
    <source>
        <dbReference type="ARBA" id="ARBA00022723"/>
    </source>
</evidence>
<dbReference type="Proteomes" id="UP001461498">
    <property type="component" value="Unassembled WGS sequence"/>
</dbReference>
<gene>
    <name evidence="8" type="ORF">O3M35_007635</name>
</gene>
<dbReference type="GO" id="GO:0004392">
    <property type="term" value="F:heme oxygenase (decyclizing) activity"/>
    <property type="evidence" value="ECO:0007669"/>
    <property type="project" value="UniProtKB-UniRule"/>
</dbReference>
<dbReference type="GO" id="GO:0006788">
    <property type="term" value="P:heme oxidation"/>
    <property type="evidence" value="ECO:0007669"/>
    <property type="project" value="UniProtKB-UniRule"/>
</dbReference>
<dbReference type="InterPro" id="IPR002051">
    <property type="entry name" value="Haem_Oase"/>
</dbReference>
<evidence type="ECO:0000313" key="9">
    <source>
        <dbReference type="Proteomes" id="UP001461498"/>
    </source>
</evidence>
<feature type="binding site" evidence="5">
    <location>
        <position position="126"/>
    </location>
    <ligand>
        <name>heme b</name>
        <dbReference type="ChEBI" id="CHEBI:60344"/>
    </ligand>
</feature>
<dbReference type="Pfam" id="PF01126">
    <property type="entry name" value="Heme_oxygenase"/>
    <property type="match status" value="1"/>
</dbReference>
<dbReference type="AlphaFoldDB" id="A0AAW1DHD3"/>
<keyword evidence="9" id="KW-1185">Reference proteome</keyword>
<evidence type="ECO:0000256" key="3">
    <source>
        <dbReference type="ARBA" id="ARBA00023004"/>
    </source>
</evidence>
<reference evidence="8 9" key="1">
    <citation type="submission" date="2022-12" db="EMBL/GenBank/DDBJ databases">
        <title>Chromosome-level genome assembly of true bugs.</title>
        <authorList>
            <person name="Ma L."/>
            <person name="Li H."/>
        </authorList>
    </citation>
    <scope>NUCLEOTIDE SEQUENCE [LARGE SCALE GENOMIC DNA]</scope>
    <source>
        <strain evidence="8">Lab_2022b</strain>
    </source>
</reference>
<dbReference type="PRINTS" id="PR00088">
    <property type="entry name" value="HAEMOXYGNASE"/>
</dbReference>
<evidence type="ECO:0000256" key="6">
    <source>
        <dbReference type="PIRSR" id="PIRSR000343-2"/>
    </source>
</evidence>
<dbReference type="InterPro" id="IPR016053">
    <property type="entry name" value="Haem_Oase-like"/>
</dbReference>
<feature type="binding site" description="axial binding residue" evidence="6">
    <location>
        <position position="20"/>
    </location>
    <ligand>
        <name>heme b</name>
        <dbReference type="ChEBI" id="CHEBI:60344"/>
    </ligand>
    <ligandPart>
        <name>Fe</name>
        <dbReference type="ChEBI" id="CHEBI:18248"/>
    </ligandPart>
</feature>
<dbReference type="GO" id="GO:0046872">
    <property type="term" value="F:metal ion binding"/>
    <property type="evidence" value="ECO:0007669"/>
    <property type="project" value="UniProtKB-UniRule"/>
</dbReference>
<organism evidence="8 9">
    <name type="scientific">Rhynocoris fuscipes</name>
    <dbReference type="NCBI Taxonomy" id="488301"/>
    <lineage>
        <taxon>Eukaryota</taxon>
        <taxon>Metazoa</taxon>
        <taxon>Ecdysozoa</taxon>
        <taxon>Arthropoda</taxon>
        <taxon>Hexapoda</taxon>
        <taxon>Insecta</taxon>
        <taxon>Pterygota</taxon>
        <taxon>Neoptera</taxon>
        <taxon>Paraneoptera</taxon>
        <taxon>Hemiptera</taxon>
        <taxon>Heteroptera</taxon>
        <taxon>Panheteroptera</taxon>
        <taxon>Cimicomorpha</taxon>
        <taxon>Reduviidae</taxon>
        <taxon>Harpactorinae</taxon>
        <taxon>Harpactorini</taxon>
        <taxon>Rhynocoris</taxon>
    </lineage>
</organism>
<keyword evidence="7" id="KW-0472">Membrane</keyword>
<sequence length="243" mass="28332">MENEIVPFNKILRQATRDIHSVSDALVNAKLAFAFSDKDVWAEGLLVFYEIFRFLEKAMKDNNDTNLSKMFIEGMERTTAFEDDLKYYLGEDWKKTYIIRESVGKYLAHLEELEKNNPDLLIAYVYHLYMGLLSGGQILRKKRQLTQRLLRTRQDYDGIGDAVTDFGGINMRELKQQIVNNLNSIADSLDEETKTKIINESRTVFELNNEIINSIHGADYILIKKLLIVSIFALLLFIFWKRM</sequence>
<evidence type="ECO:0000256" key="5">
    <source>
        <dbReference type="PIRSR" id="PIRSR000343-1"/>
    </source>
</evidence>
<comment type="caution">
    <text evidence="8">The sequence shown here is derived from an EMBL/GenBank/DDBJ whole genome shotgun (WGS) entry which is preliminary data.</text>
</comment>
<dbReference type="Gene3D" id="1.20.910.10">
    <property type="entry name" value="Heme oxygenase-like"/>
    <property type="match status" value="1"/>
</dbReference>
<name>A0AAW1DHD3_9HEMI</name>
<keyword evidence="2 4" id="KW-0479">Metal-binding</keyword>
<proteinExistence type="inferred from homology"/>
<comment type="similarity">
    <text evidence="4">Belongs to the heme oxygenase family.</text>
</comment>
<dbReference type="EMBL" id="JAPXFL010000004">
    <property type="protein sequence ID" value="KAK9507864.1"/>
    <property type="molecule type" value="Genomic_DNA"/>
</dbReference>
<keyword evidence="7" id="KW-0812">Transmembrane</keyword>
<dbReference type="PIRSF" id="PIRSF000343">
    <property type="entry name" value="Haem_Oase"/>
    <property type="match status" value="1"/>
</dbReference>
<keyword evidence="1 4" id="KW-0349">Heme</keyword>
<accession>A0AAW1DHD3</accession>
<keyword evidence="7" id="KW-1133">Transmembrane helix</keyword>